<keyword evidence="2" id="KW-1185">Reference proteome</keyword>
<dbReference type="EMBL" id="AYHO01000002">
    <property type="protein sequence ID" value="ESJ96087.1"/>
    <property type="molecule type" value="Genomic_DNA"/>
</dbReference>
<reference evidence="1 2" key="1">
    <citation type="submission" date="2013-10" db="EMBL/GenBank/DDBJ databases">
        <title>The Genome Sequence of Acinetobacter lwoffii NIPH 512.</title>
        <authorList>
            <consortium name="The Broad Institute Genomics Platform"/>
            <consortium name="The Broad Institute Genome Sequencing Center for Infectious Disease"/>
            <person name="Cerqueira G."/>
            <person name="Feldgarden M."/>
            <person name="Courvalin P."/>
            <person name="Grillot-Courvalin C."/>
            <person name="Clermont D."/>
            <person name="Rocha E."/>
            <person name="Yoon E.-J."/>
            <person name="Nemec A."/>
            <person name="Young S.K."/>
            <person name="Zeng Q."/>
            <person name="Gargeya S."/>
            <person name="Fitzgerald M."/>
            <person name="Abouelleil A."/>
            <person name="Alvarado L."/>
            <person name="Berlin A.M."/>
            <person name="Chapman S.B."/>
            <person name="Gainer-Dewar J."/>
            <person name="Goldberg J."/>
            <person name="Gnerre S."/>
            <person name="Griggs A."/>
            <person name="Gujja S."/>
            <person name="Hansen M."/>
            <person name="Howarth C."/>
            <person name="Imamovic A."/>
            <person name="Ireland A."/>
            <person name="Larimer J."/>
            <person name="McCowan C."/>
            <person name="Murphy C."/>
            <person name="Pearson M."/>
            <person name="Poon T.W."/>
            <person name="Priest M."/>
            <person name="Roberts A."/>
            <person name="Saif S."/>
            <person name="Shea T."/>
            <person name="Sykes S."/>
            <person name="Wortman J."/>
            <person name="Nusbaum C."/>
            <person name="Birren B."/>
        </authorList>
    </citation>
    <scope>NUCLEOTIDE SEQUENCE [LARGE SCALE GENOMIC DNA]</scope>
    <source>
        <strain evidence="1 2">NIPH 512</strain>
    </source>
</reference>
<accession>A0ABN0Q0B2</accession>
<proteinExistence type="predicted"/>
<protein>
    <submittedName>
        <fullName evidence="1">Uncharacterized protein</fullName>
    </submittedName>
</protein>
<name>A0ABN0Q0B2_ACILW</name>
<dbReference type="RefSeq" id="WP_004646882.1">
    <property type="nucleotide sequence ID" value="NZ_KI530561.1"/>
</dbReference>
<sequence>MQTKKFDPNNLPKALTDEQLTQKLIPTRFIPEKPEELKDKNVVYVFDSSDSFNLTYDELVEIVSKARKFGPRMVPVLGTIGD</sequence>
<organism evidence="1 2">
    <name type="scientific">Acinetobacter lwoffii NCTC 5866 = CIP 64.10 = NIPH 512</name>
    <dbReference type="NCBI Taxonomy" id="981327"/>
    <lineage>
        <taxon>Bacteria</taxon>
        <taxon>Pseudomonadati</taxon>
        <taxon>Pseudomonadota</taxon>
        <taxon>Gammaproteobacteria</taxon>
        <taxon>Moraxellales</taxon>
        <taxon>Moraxellaceae</taxon>
        <taxon>Acinetobacter</taxon>
    </lineage>
</organism>
<dbReference type="Proteomes" id="UP000018465">
    <property type="component" value="Unassembled WGS sequence"/>
</dbReference>
<comment type="caution">
    <text evidence="1">The sequence shown here is derived from an EMBL/GenBank/DDBJ whole genome shotgun (WGS) entry which is preliminary data.</text>
</comment>
<evidence type="ECO:0000313" key="1">
    <source>
        <dbReference type="EMBL" id="ESJ96087.1"/>
    </source>
</evidence>
<gene>
    <name evidence="1" type="ORF">P800_00910</name>
</gene>
<evidence type="ECO:0000313" key="2">
    <source>
        <dbReference type="Proteomes" id="UP000018465"/>
    </source>
</evidence>